<dbReference type="InterPro" id="IPR020013">
    <property type="entry name" value="Flagellar_FlgE/F/G"/>
</dbReference>
<reference evidence="8 9" key="1">
    <citation type="submission" date="2018-02" db="EMBL/GenBank/DDBJ databases">
        <title>Comparative genomes isolates from brazilian mangrove.</title>
        <authorList>
            <person name="Araujo J.E."/>
            <person name="Taketani R.G."/>
            <person name="Silva M.C.P."/>
            <person name="Loureco M.V."/>
            <person name="Andreote F.D."/>
        </authorList>
    </citation>
    <scope>NUCLEOTIDE SEQUENCE [LARGE SCALE GENOMIC DNA]</scope>
    <source>
        <strain evidence="8 9">NAP PRIS-MGV</strain>
    </source>
</reference>
<dbReference type="Pfam" id="PF00460">
    <property type="entry name" value="Flg_bb_rod"/>
    <property type="match status" value="1"/>
</dbReference>
<dbReference type="Pfam" id="PF22692">
    <property type="entry name" value="LlgE_F_G_D1"/>
    <property type="match status" value="1"/>
</dbReference>
<keyword evidence="8" id="KW-0282">Flagellum</keyword>
<keyword evidence="3 4" id="KW-0975">Bacterial flagellum</keyword>
<feature type="domain" description="Flagellar hook protein FlgE/F/G-like D1" evidence="7">
    <location>
        <begin position="97"/>
        <end position="158"/>
    </location>
</feature>
<evidence type="ECO:0000313" key="9">
    <source>
        <dbReference type="Proteomes" id="UP000239388"/>
    </source>
</evidence>
<comment type="caution">
    <text evidence="8">The sequence shown here is derived from an EMBL/GenBank/DDBJ whole genome shotgun (WGS) entry which is preliminary data.</text>
</comment>
<organism evidence="8 9">
    <name type="scientific">Blastopirellula marina</name>
    <dbReference type="NCBI Taxonomy" id="124"/>
    <lineage>
        <taxon>Bacteria</taxon>
        <taxon>Pseudomonadati</taxon>
        <taxon>Planctomycetota</taxon>
        <taxon>Planctomycetia</taxon>
        <taxon>Pirellulales</taxon>
        <taxon>Pirellulaceae</taxon>
        <taxon>Blastopirellula</taxon>
    </lineage>
</organism>
<comment type="function">
    <text evidence="4">A flexible structure which links the flagellar filament to the drive apparatus in the basal body.</text>
</comment>
<evidence type="ECO:0000256" key="1">
    <source>
        <dbReference type="ARBA" id="ARBA00004117"/>
    </source>
</evidence>
<evidence type="ECO:0000256" key="4">
    <source>
        <dbReference type="RuleBase" id="RU362116"/>
    </source>
</evidence>
<dbReference type="Gene3D" id="2.60.98.20">
    <property type="entry name" value="Flagellar hook protein FlgE"/>
    <property type="match status" value="1"/>
</dbReference>
<dbReference type="InterPro" id="IPR053967">
    <property type="entry name" value="LlgE_F_G-like_D1"/>
</dbReference>
<dbReference type="EMBL" id="PUIB01000032">
    <property type="protein sequence ID" value="PQO26260.1"/>
    <property type="molecule type" value="Genomic_DNA"/>
</dbReference>
<dbReference type="RefSeq" id="WP_105360216.1">
    <property type="nucleotide sequence ID" value="NZ_PUIB01000032.1"/>
</dbReference>
<dbReference type="GO" id="GO:0005829">
    <property type="term" value="C:cytosol"/>
    <property type="evidence" value="ECO:0007669"/>
    <property type="project" value="TreeGrafter"/>
</dbReference>
<comment type="subcellular location">
    <subcellularLocation>
        <location evidence="1 4">Bacterial flagellum basal body</location>
    </subcellularLocation>
</comment>
<dbReference type="SUPFAM" id="SSF117143">
    <property type="entry name" value="Flagellar hook protein flgE"/>
    <property type="match status" value="2"/>
</dbReference>
<dbReference type="InterPro" id="IPR001444">
    <property type="entry name" value="Flag_bb_rod_N"/>
</dbReference>
<dbReference type="GO" id="GO:0071978">
    <property type="term" value="P:bacterial-type flagellum-dependent swarming motility"/>
    <property type="evidence" value="ECO:0007669"/>
    <property type="project" value="TreeGrafter"/>
</dbReference>
<feature type="domain" description="Flagellar basal body rod protein N-terminal" evidence="5">
    <location>
        <begin position="7"/>
        <end position="37"/>
    </location>
</feature>
<sequence length="942" mass="98783">MGLASAMTTALTGMTAAETQIDVLGNNLANSQTVGFKASDALFANQFLQTRGLGSKPTETDGGTNPRQVGLGVMVAEITPNFTQGTIEVSSNPSDLAIQGDGFFIVQGNNGERLYTRNGIFKTNSNNELVTITGERVLGFGIDENFNIQETQLVPLTIPLGAAAVAKATENVYLEGTLPATGDLATVAQVIESAILGNGAVPRPDVSAATAIVAETPDDSSTTADDVTTPGIGTLVQGQTEGAGSVPDGTFDYRFTFSDAGLANQTQASANINVNVADLGDLTPNNNTVTFTNPPQSSSHSQLNMYRSNDGGATYFLVSSFAMGATVSDTAAAPTATQLAAGNIGGAGSGGFLNGGDVYEYRYTFLDADGNETIASDGQQITVSGTPGDSNGYSVILDNLPTSPDYTDVRIYRTAAGGSDFYELDTISMAAAASPYIDDGTTPLSSNELDQSTINGNYSYLVTFGRAGQEESRPSLVLGPENVINGRIDLTNLPLPTGGTPPYDTVNVYRNLSTDSASYYLVAELDPGEDFVDDRSDAEISDLTNTANRQIDLDGPKIDSNTFLVDVVKRDGLNFEQMFTEGTLTFRGSKGDRSLDEKTFTVTDTTIVQDLLEFMQASLGIQPSVNGNSNPIPGSENTIANETGDLSQGIYITGDGRIRVVSNNGVDNGVDIGLSSFQLDNGTGVIQNPNLNFGVVQEAVGESAVADVIVYDSLGVPMNVRVTTVLESRNGTNTVYRWFADSPDNDGDTIGDESEAARIAVGTGLIYFDGDGNFIGSDNNTVTINRRNIPSESPLEFDLDFSQLSGLAADKATLNASRQDGSGTGKLNSFIISEDGVIRGVFSSGVDRDLGMIQLARFANPSGLEQRGNNLFAAGVNSGLPVQGDPGEEGIGSIIAGAVELSNTDIGGNLIDLILASTQYRSSSRVITSAQQLFDELLNIRR</sequence>
<keyword evidence="8" id="KW-0966">Cell projection</keyword>
<dbReference type="InterPro" id="IPR037925">
    <property type="entry name" value="FlgE/F/G-like"/>
</dbReference>
<dbReference type="GO" id="GO:0009425">
    <property type="term" value="C:bacterial-type flagellum basal body"/>
    <property type="evidence" value="ECO:0007669"/>
    <property type="project" value="UniProtKB-SubCell"/>
</dbReference>
<dbReference type="PANTHER" id="PTHR30435:SF1">
    <property type="entry name" value="FLAGELLAR HOOK PROTEIN FLGE"/>
    <property type="match status" value="1"/>
</dbReference>
<protein>
    <recommendedName>
        <fullName evidence="4">Flagellar hook protein FlgE</fullName>
    </recommendedName>
</protein>
<evidence type="ECO:0000259" key="6">
    <source>
        <dbReference type="Pfam" id="PF06429"/>
    </source>
</evidence>
<dbReference type="OrthoDB" id="9804559at2"/>
<feature type="domain" description="Flagellar basal-body/hook protein C-terminal" evidence="6">
    <location>
        <begin position="896"/>
        <end position="940"/>
    </location>
</feature>
<dbReference type="AlphaFoldDB" id="A0A2S8F293"/>
<evidence type="ECO:0000259" key="5">
    <source>
        <dbReference type="Pfam" id="PF00460"/>
    </source>
</evidence>
<dbReference type="NCBIfam" id="TIGR03506">
    <property type="entry name" value="FlgEFG_subfam"/>
    <property type="match status" value="2"/>
</dbReference>
<comment type="similarity">
    <text evidence="2 4">Belongs to the flagella basal body rod proteins family.</text>
</comment>
<dbReference type="PANTHER" id="PTHR30435">
    <property type="entry name" value="FLAGELLAR PROTEIN"/>
    <property type="match status" value="1"/>
</dbReference>
<keyword evidence="8" id="KW-0969">Cilium</keyword>
<accession>A0A2S8F293</accession>
<dbReference type="InterPro" id="IPR010930">
    <property type="entry name" value="Flg_bb/hook_C_dom"/>
</dbReference>
<dbReference type="InterPro" id="IPR037058">
    <property type="entry name" value="Falgellar_hook_FlgE_sf"/>
</dbReference>
<evidence type="ECO:0000256" key="3">
    <source>
        <dbReference type="ARBA" id="ARBA00023143"/>
    </source>
</evidence>
<gene>
    <name evidence="8" type="ORF">C5Y98_30925</name>
</gene>
<evidence type="ECO:0000256" key="2">
    <source>
        <dbReference type="ARBA" id="ARBA00009677"/>
    </source>
</evidence>
<dbReference type="Proteomes" id="UP000239388">
    <property type="component" value="Unassembled WGS sequence"/>
</dbReference>
<name>A0A2S8F293_9BACT</name>
<evidence type="ECO:0000259" key="7">
    <source>
        <dbReference type="Pfam" id="PF22692"/>
    </source>
</evidence>
<dbReference type="Pfam" id="PF06429">
    <property type="entry name" value="Flg_bbr_C"/>
    <property type="match status" value="1"/>
</dbReference>
<evidence type="ECO:0000313" key="8">
    <source>
        <dbReference type="EMBL" id="PQO26260.1"/>
    </source>
</evidence>
<dbReference type="GO" id="GO:0009424">
    <property type="term" value="C:bacterial-type flagellum hook"/>
    <property type="evidence" value="ECO:0007669"/>
    <property type="project" value="TreeGrafter"/>
</dbReference>
<proteinExistence type="inferred from homology"/>